<keyword evidence="11" id="KW-1185">Reference proteome</keyword>
<dbReference type="InterPro" id="IPR014743">
    <property type="entry name" value="Cl-channel_core"/>
</dbReference>
<keyword evidence="2" id="KW-0813">Transport</keyword>
<dbReference type="Gene3D" id="1.10.3080.10">
    <property type="entry name" value="Clc chloride channel"/>
    <property type="match status" value="1"/>
</dbReference>
<evidence type="ECO:0000313" key="10">
    <source>
        <dbReference type="EMBL" id="GJJ06281.1"/>
    </source>
</evidence>
<feature type="region of interest" description="Disordered" evidence="8">
    <location>
        <begin position="44"/>
        <end position="75"/>
    </location>
</feature>
<dbReference type="Proteomes" id="UP001050691">
    <property type="component" value="Unassembled WGS sequence"/>
</dbReference>
<protein>
    <recommendedName>
        <fullName evidence="12">Chloride channel protein</fullName>
    </recommendedName>
</protein>
<feature type="compositionally biased region" description="Polar residues" evidence="8">
    <location>
        <begin position="17"/>
        <end position="30"/>
    </location>
</feature>
<evidence type="ECO:0000256" key="5">
    <source>
        <dbReference type="ARBA" id="ARBA00023065"/>
    </source>
</evidence>
<dbReference type="GO" id="GO:0005247">
    <property type="term" value="F:voltage-gated chloride channel activity"/>
    <property type="evidence" value="ECO:0007669"/>
    <property type="project" value="TreeGrafter"/>
</dbReference>
<name>A0AAV4ZZT2_9AGAM</name>
<proteinExistence type="predicted"/>
<evidence type="ECO:0000256" key="9">
    <source>
        <dbReference type="SAM" id="Phobius"/>
    </source>
</evidence>
<reference evidence="10" key="1">
    <citation type="submission" date="2021-10" db="EMBL/GenBank/DDBJ databases">
        <title>De novo Genome Assembly of Clathrus columnatus (Basidiomycota, Fungi) Using Illumina and Nanopore Sequence Data.</title>
        <authorList>
            <person name="Ogiso-Tanaka E."/>
            <person name="Itagaki H."/>
            <person name="Hosoya T."/>
            <person name="Hosaka K."/>
        </authorList>
    </citation>
    <scope>NUCLEOTIDE SEQUENCE</scope>
    <source>
        <strain evidence="10">MO-923</strain>
    </source>
</reference>
<evidence type="ECO:0000256" key="2">
    <source>
        <dbReference type="ARBA" id="ARBA00022448"/>
    </source>
</evidence>
<dbReference type="PRINTS" id="PR00762">
    <property type="entry name" value="CLCHANNEL"/>
</dbReference>
<keyword evidence="4 9" id="KW-1133">Transmembrane helix</keyword>
<keyword evidence="3 9" id="KW-0812">Transmembrane</keyword>
<dbReference type="GO" id="GO:0005794">
    <property type="term" value="C:Golgi apparatus"/>
    <property type="evidence" value="ECO:0007669"/>
    <property type="project" value="TreeGrafter"/>
</dbReference>
<feature type="transmembrane region" description="Helical" evidence="9">
    <location>
        <begin position="383"/>
        <end position="406"/>
    </location>
</feature>
<dbReference type="EMBL" id="BPWL01000001">
    <property type="protein sequence ID" value="GJJ06281.1"/>
    <property type="molecule type" value="Genomic_DNA"/>
</dbReference>
<comment type="caution">
    <text evidence="10">The sequence shown here is derived from an EMBL/GenBank/DDBJ whole genome shotgun (WGS) entry which is preliminary data.</text>
</comment>
<evidence type="ECO:0000256" key="4">
    <source>
        <dbReference type="ARBA" id="ARBA00022989"/>
    </source>
</evidence>
<accession>A0AAV4ZZT2</accession>
<keyword evidence="6 9" id="KW-0472">Membrane</keyword>
<dbReference type="InterPro" id="IPR001807">
    <property type="entry name" value="ClC"/>
</dbReference>
<feature type="region of interest" description="Disordered" evidence="8">
    <location>
        <begin position="1"/>
        <end position="32"/>
    </location>
</feature>
<sequence>MSINDTFENKDRPGLSMSPNHDNFSSSNHRPSLRPYARATLMRSNSLPIPPHSPSFEHDNTSTSFQQHGDPGSPQWRRERLLRIGGQNRTQLSSDSSPIADFNDTTSLTHTRSKTYGSTNFRSLRTRDRAMSNDSVPHSVTPFATLPRLSKRVSFFKRPTVYDAITEDTAAKDGSEAINPNGIRVWYSSFTSIDWLHDAIKDSRRRFKLRRRKSLRGRVRNIIDRSIGWIVVTIIGILSAILAFLIVRSEQWLFDLKEGRCKGAWHKAKSICCPQSDDLFITLSETEAICDSWQTWSDLAKAHGIDNKSIEFISYTIIAAAGSGIPEVKTILSGFVIHGYLGGRTLVVKATGLALSVASGKEGPLVHIAACLGNIVEGKRREILSAASAAGVAVAFGAPVGGVLFSLEEVSYFFPAKVMLRSLFCAIVGALTLRILDPFGTGKIVLFQVRYDKGVYGAYFSSMNYWWTKNVRGKTWLGSYPVSEVLLITFITTMLCFINPYTRMAGTELVYNLFEECHKGESHKGLCPKTPDDIRPLILAIGIAMIVKAMLTVVTFGIKLPAGIFIPTLGVGACFGRIVGYLVQYLQWKRPDMPLFKHCVGDNSCIVPGIYAMVGAAAALSGVTRTTVSLAVIMCELTDTLTYVVPIVVGILISKTVADALQPKGIYDLCIELAQLPYLDNKLEYYWDDLQAADIAIRDVEVIYIDEVNTVTSLRDKLQAAMRNGNSDSGFPILQKSSQGAKTLGYVGVSELEHALGDSNFSYTFPLIFNVFEPAIVAESADAECYFNPARSQWNHPYIDDGSSIMSSGEFLAPDAFDFTKYIDQAPLSVPSCASLELVQQFFVKLGARYRLANGR</sequence>
<evidence type="ECO:0000256" key="6">
    <source>
        <dbReference type="ARBA" id="ARBA00023136"/>
    </source>
</evidence>
<dbReference type="GO" id="GO:0005769">
    <property type="term" value="C:early endosome"/>
    <property type="evidence" value="ECO:0007669"/>
    <property type="project" value="TreeGrafter"/>
</dbReference>
<comment type="subcellular location">
    <subcellularLocation>
        <location evidence="1">Membrane</location>
        <topology evidence="1">Multi-pass membrane protein</topology>
    </subcellularLocation>
</comment>
<keyword evidence="7" id="KW-0868">Chloride</keyword>
<dbReference type="CDD" id="cd03684">
    <property type="entry name" value="ClC_3_like"/>
    <property type="match status" value="1"/>
</dbReference>
<evidence type="ECO:0000256" key="3">
    <source>
        <dbReference type="ARBA" id="ARBA00022692"/>
    </source>
</evidence>
<feature type="transmembrane region" description="Helical" evidence="9">
    <location>
        <begin position="227"/>
        <end position="247"/>
    </location>
</feature>
<evidence type="ECO:0000313" key="11">
    <source>
        <dbReference type="Proteomes" id="UP001050691"/>
    </source>
</evidence>
<feature type="transmembrane region" description="Helical" evidence="9">
    <location>
        <begin position="564"/>
        <end position="583"/>
    </location>
</feature>
<evidence type="ECO:0000256" key="1">
    <source>
        <dbReference type="ARBA" id="ARBA00004141"/>
    </source>
</evidence>
<evidence type="ECO:0000256" key="8">
    <source>
        <dbReference type="SAM" id="MobiDB-lite"/>
    </source>
</evidence>
<dbReference type="PANTHER" id="PTHR45711">
    <property type="entry name" value="CHLORIDE CHANNEL PROTEIN"/>
    <property type="match status" value="1"/>
</dbReference>
<dbReference type="Pfam" id="PF00654">
    <property type="entry name" value="Voltage_CLC"/>
    <property type="match status" value="1"/>
</dbReference>
<evidence type="ECO:0008006" key="12">
    <source>
        <dbReference type="Google" id="ProtNLM"/>
    </source>
</evidence>
<dbReference type="SUPFAM" id="SSF81340">
    <property type="entry name" value="Clc chloride channel"/>
    <property type="match status" value="1"/>
</dbReference>
<dbReference type="PANTHER" id="PTHR45711:SF6">
    <property type="entry name" value="CHLORIDE CHANNEL PROTEIN"/>
    <property type="match status" value="1"/>
</dbReference>
<organism evidence="10 11">
    <name type="scientific">Clathrus columnatus</name>
    <dbReference type="NCBI Taxonomy" id="1419009"/>
    <lineage>
        <taxon>Eukaryota</taxon>
        <taxon>Fungi</taxon>
        <taxon>Dikarya</taxon>
        <taxon>Basidiomycota</taxon>
        <taxon>Agaricomycotina</taxon>
        <taxon>Agaricomycetes</taxon>
        <taxon>Phallomycetidae</taxon>
        <taxon>Phallales</taxon>
        <taxon>Clathraceae</taxon>
        <taxon>Clathrus</taxon>
    </lineage>
</organism>
<dbReference type="AlphaFoldDB" id="A0AAV4ZZT2"/>
<dbReference type="GO" id="GO:0005886">
    <property type="term" value="C:plasma membrane"/>
    <property type="evidence" value="ECO:0007669"/>
    <property type="project" value="TreeGrafter"/>
</dbReference>
<keyword evidence="5" id="KW-0406">Ion transport</keyword>
<evidence type="ECO:0000256" key="7">
    <source>
        <dbReference type="ARBA" id="ARBA00023214"/>
    </source>
</evidence>
<feature type="transmembrane region" description="Helical" evidence="9">
    <location>
        <begin position="537"/>
        <end position="558"/>
    </location>
</feature>
<gene>
    <name evidence="10" type="ORF">Clacol_000472</name>
</gene>